<dbReference type="Proteomes" id="UP000308891">
    <property type="component" value="Unassembled WGS sequence"/>
</dbReference>
<dbReference type="GO" id="GO:0034338">
    <property type="term" value="F:short-chain carboxylesterase activity"/>
    <property type="evidence" value="ECO:0007669"/>
    <property type="project" value="TreeGrafter"/>
</dbReference>
<name>A0A4T0UVN9_9NEIS</name>
<accession>A0A4T0UVN9</accession>
<keyword evidence="5" id="KW-1185">Reference proteome</keyword>
<dbReference type="GO" id="GO:0047372">
    <property type="term" value="F:monoacylglycerol lipase activity"/>
    <property type="evidence" value="ECO:0007669"/>
    <property type="project" value="TreeGrafter"/>
</dbReference>
<dbReference type="Gene3D" id="3.40.50.1820">
    <property type="entry name" value="alpha/beta hydrolase"/>
    <property type="match status" value="1"/>
</dbReference>
<dbReference type="InterPro" id="IPR012020">
    <property type="entry name" value="ABHD4"/>
</dbReference>
<evidence type="ECO:0000313" key="5">
    <source>
        <dbReference type="Proteomes" id="UP000308891"/>
    </source>
</evidence>
<feature type="domain" description="AB hydrolase-1" evidence="3">
    <location>
        <begin position="59"/>
        <end position="296"/>
    </location>
</feature>
<dbReference type="OrthoDB" id="332676at2"/>
<evidence type="ECO:0000259" key="3">
    <source>
        <dbReference type="Pfam" id="PF00561"/>
    </source>
</evidence>
<dbReference type="PANTHER" id="PTHR10794">
    <property type="entry name" value="ABHYDROLASE DOMAIN-CONTAINING PROTEIN"/>
    <property type="match status" value="1"/>
</dbReference>
<comment type="caution">
    <text evidence="4">The sequence shown here is derived from an EMBL/GenBank/DDBJ whole genome shotgun (WGS) entry which is preliminary data.</text>
</comment>
<organism evidence="4 5">
    <name type="scientific">Crenobacter intestini</name>
    <dbReference type="NCBI Taxonomy" id="2563443"/>
    <lineage>
        <taxon>Bacteria</taxon>
        <taxon>Pseudomonadati</taxon>
        <taxon>Pseudomonadota</taxon>
        <taxon>Betaproteobacteria</taxon>
        <taxon>Neisseriales</taxon>
        <taxon>Neisseriaceae</taxon>
        <taxon>Crenobacter</taxon>
    </lineage>
</organism>
<feature type="active site" description="Charge relay system" evidence="2">
    <location>
        <position position="292"/>
    </location>
</feature>
<evidence type="ECO:0000256" key="1">
    <source>
        <dbReference type="ARBA" id="ARBA00010884"/>
    </source>
</evidence>
<evidence type="ECO:0000313" key="4">
    <source>
        <dbReference type="EMBL" id="TIC83130.1"/>
    </source>
</evidence>
<feature type="active site" description="Charge relay system" evidence="2">
    <location>
        <position position="138"/>
    </location>
</feature>
<dbReference type="PANTHER" id="PTHR10794:SF94">
    <property type="entry name" value="ESTERASE YHET-RELATED"/>
    <property type="match status" value="1"/>
</dbReference>
<dbReference type="InterPro" id="IPR000073">
    <property type="entry name" value="AB_hydrolase_1"/>
</dbReference>
<feature type="active site" description="Charge relay system" evidence="2">
    <location>
        <position position="264"/>
    </location>
</feature>
<dbReference type="SUPFAM" id="SSF53474">
    <property type="entry name" value="alpha/beta-Hydrolases"/>
    <property type="match status" value="1"/>
</dbReference>
<reference evidence="4 5" key="1">
    <citation type="submission" date="2019-04" db="EMBL/GenBank/DDBJ databases">
        <title>Crenobacter sp. nov.</title>
        <authorList>
            <person name="Shi S."/>
        </authorList>
    </citation>
    <scope>NUCLEOTIDE SEQUENCE [LARGE SCALE GENOMIC DNA]</scope>
    <source>
        <strain evidence="4 5">GY 70310</strain>
    </source>
</reference>
<evidence type="ECO:0000256" key="2">
    <source>
        <dbReference type="PIRSR" id="PIRSR005211-1"/>
    </source>
</evidence>
<dbReference type="Pfam" id="PF00561">
    <property type="entry name" value="Abhydrolase_1"/>
    <property type="match status" value="1"/>
</dbReference>
<keyword evidence="4" id="KW-0378">Hydrolase</keyword>
<dbReference type="InterPro" id="IPR029058">
    <property type="entry name" value="AB_hydrolase_fold"/>
</dbReference>
<dbReference type="AlphaFoldDB" id="A0A4T0UVN9"/>
<dbReference type="RefSeq" id="WP_136553004.1">
    <property type="nucleotide sequence ID" value="NZ_STGJ01000008.1"/>
</dbReference>
<protein>
    <submittedName>
        <fullName evidence="4">Alpha/beta fold hydrolase</fullName>
    </submittedName>
</protein>
<gene>
    <name evidence="4" type="ORF">E5K04_08535</name>
</gene>
<sequence length="319" mass="34655">MTPTPPYQAPRWLRGGHAQTIWPALFLRPKRPAYTREVWDTPDYGQIAVDRVGNDPAAPLVVLFHGLEGSSDSHYARALMLEAARLGWRGAVPHFRGCGGVDNTLARAYHAGDSAEVAWILARFAAESSAPVFAAGVSLGGNMLLKYLGETGDAALPAAAAAVSVPLDLTAASTRLDRGLGRRLYTRMFLKTLKPKARAQLTRYPALFDGARLERTRTFAEFDDLVTAPLAGYPDARAYWAGASSKPLLHAIRRPTLVLNARNDPFLPASALPHVAEVAPAVTLEQPEHGGHVGFAAGPFPGRLEWLPRRLTTFFRQHL</sequence>
<dbReference type="InterPro" id="IPR050960">
    <property type="entry name" value="AB_hydrolase_4_sf"/>
</dbReference>
<dbReference type="PIRSF" id="PIRSF005211">
    <property type="entry name" value="Ab_hydro_YheT"/>
    <property type="match status" value="1"/>
</dbReference>
<comment type="similarity">
    <text evidence="1">Belongs to the AB hydrolase superfamily. AB hydrolase 4 family.</text>
</comment>
<dbReference type="EMBL" id="STGJ01000008">
    <property type="protein sequence ID" value="TIC83130.1"/>
    <property type="molecule type" value="Genomic_DNA"/>
</dbReference>
<proteinExistence type="inferred from homology"/>